<sequence>PRVAAGALEVDMDMANVQLGGRAWRKNEWPPKKSEHKASISVDDKGGAPITAVHQWPFYEIPIEDVPILDGPFDKDTLKLYKVMDMSDSVLKAFMLSNRWNMNNARRSAGFDRKGIAALSSARVVVPALNRIFNGLGAWRTWRSEAPDRADTRESFDEFAAEKGADEDTAAELRAILFGDDQATAALRITALVGTQRGAALALWALEPDSSSVRLDFCVGEDCLAEGPEVEMLLMRLVASEAREQGAKRLRCRARQTEEGKLFPPKSFKTLGLTATPAATAGFEIDLGDDAEEADWSVPKDMEDDEEQWMKVVRIREAVPGVRDWLR</sequence>
<accession>A0ABN9YGI8</accession>
<evidence type="ECO:0000313" key="1">
    <source>
        <dbReference type="EMBL" id="CAK0911901.1"/>
    </source>
</evidence>
<organism evidence="1 2">
    <name type="scientific">Prorocentrum cordatum</name>
    <dbReference type="NCBI Taxonomy" id="2364126"/>
    <lineage>
        <taxon>Eukaryota</taxon>
        <taxon>Sar</taxon>
        <taxon>Alveolata</taxon>
        <taxon>Dinophyceae</taxon>
        <taxon>Prorocentrales</taxon>
        <taxon>Prorocentraceae</taxon>
        <taxon>Prorocentrum</taxon>
    </lineage>
</organism>
<keyword evidence="2" id="KW-1185">Reference proteome</keyword>
<dbReference type="EMBL" id="CAUYUJ010022667">
    <property type="protein sequence ID" value="CAK0911901.1"/>
    <property type="molecule type" value="Genomic_DNA"/>
</dbReference>
<evidence type="ECO:0000313" key="2">
    <source>
        <dbReference type="Proteomes" id="UP001189429"/>
    </source>
</evidence>
<protein>
    <submittedName>
        <fullName evidence="1">Uncharacterized protein</fullName>
    </submittedName>
</protein>
<dbReference type="Proteomes" id="UP001189429">
    <property type="component" value="Unassembled WGS sequence"/>
</dbReference>
<comment type="caution">
    <text evidence="1">The sequence shown here is derived from an EMBL/GenBank/DDBJ whole genome shotgun (WGS) entry which is preliminary data.</text>
</comment>
<proteinExistence type="predicted"/>
<gene>
    <name evidence="1" type="ORF">PCOR1329_LOCUS85633</name>
</gene>
<feature type="non-terminal residue" evidence="1">
    <location>
        <position position="1"/>
    </location>
</feature>
<name>A0ABN9YGI8_9DINO</name>
<feature type="non-terminal residue" evidence="1">
    <location>
        <position position="327"/>
    </location>
</feature>
<reference evidence="1" key="1">
    <citation type="submission" date="2023-10" db="EMBL/GenBank/DDBJ databases">
        <authorList>
            <person name="Chen Y."/>
            <person name="Shah S."/>
            <person name="Dougan E. K."/>
            <person name="Thang M."/>
            <person name="Chan C."/>
        </authorList>
    </citation>
    <scope>NUCLEOTIDE SEQUENCE [LARGE SCALE GENOMIC DNA]</scope>
</reference>